<feature type="compositionally biased region" description="Basic and acidic residues" evidence="1">
    <location>
        <begin position="393"/>
        <end position="408"/>
    </location>
</feature>
<dbReference type="EMBL" id="DS566059">
    <property type="status" value="NOT_ANNOTATED_CDS"/>
    <property type="molecule type" value="Genomic_DNA"/>
</dbReference>
<feature type="compositionally biased region" description="Acidic residues" evidence="1">
    <location>
        <begin position="86"/>
        <end position="99"/>
    </location>
</feature>
<dbReference type="RefSeq" id="XP_067748013.1">
    <property type="nucleotide sequence ID" value="XM_067888807.1"/>
</dbReference>
<evidence type="ECO:0000313" key="3">
    <source>
        <dbReference type="EnsemblProtists" id="Phyra81654"/>
    </source>
</evidence>
<dbReference type="InterPro" id="IPR036291">
    <property type="entry name" value="NAD(P)-bd_dom_sf"/>
</dbReference>
<dbReference type="EnsemblProtists" id="Phyra81654">
    <property type="protein sequence ID" value="Phyra81654"/>
    <property type="gene ID" value="Phyra81654"/>
</dbReference>
<name>H3GW45_PHYRM</name>
<organism evidence="3 4">
    <name type="scientific">Phytophthora ramorum</name>
    <name type="common">Sudden oak death agent</name>
    <dbReference type="NCBI Taxonomy" id="164328"/>
    <lineage>
        <taxon>Eukaryota</taxon>
        <taxon>Sar</taxon>
        <taxon>Stramenopiles</taxon>
        <taxon>Oomycota</taxon>
        <taxon>Peronosporomycetes</taxon>
        <taxon>Peronosporales</taxon>
        <taxon>Peronosporaceae</taxon>
        <taxon>Phytophthora</taxon>
    </lineage>
</organism>
<dbReference type="OrthoDB" id="20799at2759"/>
<feature type="compositionally biased region" description="Polar residues" evidence="1">
    <location>
        <begin position="179"/>
        <end position="198"/>
    </location>
</feature>
<feature type="compositionally biased region" description="Low complexity" evidence="1">
    <location>
        <begin position="113"/>
        <end position="124"/>
    </location>
</feature>
<feature type="region of interest" description="Disordered" evidence="1">
    <location>
        <begin position="220"/>
        <end position="264"/>
    </location>
</feature>
<feature type="compositionally biased region" description="Basic and acidic residues" evidence="1">
    <location>
        <begin position="24"/>
        <end position="59"/>
    </location>
</feature>
<dbReference type="STRING" id="164328.H3GW45"/>
<reference evidence="3" key="2">
    <citation type="submission" date="2015-06" db="UniProtKB">
        <authorList>
            <consortium name="EnsemblProtists"/>
        </authorList>
    </citation>
    <scope>IDENTIFICATION</scope>
    <source>
        <strain evidence="3">Pr102</strain>
    </source>
</reference>
<dbReference type="OMA" id="QIAREDM"/>
<dbReference type="InterPro" id="IPR036188">
    <property type="entry name" value="FAD/NAD-bd_sf"/>
</dbReference>
<dbReference type="eggNOG" id="KOG1700">
    <property type="taxonomic scope" value="Eukaryota"/>
</dbReference>
<dbReference type="PANTHER" id="PTHR42841">
    <property type="entry name" value="AMINE OXIDASE"/>
    <property type="match status" value="1"/>
</dbReference>
<evidence type="ECO:0000259" key="2">
    <source>
        <dbReference type="Pfam" id="PF25413"/>
    </source>
</evidence>
<sequence length="904" mass="100236">MATLGQPGAHASPPLPSKFSARPPVHDGSRESLDRANGVARHDAGLNVLERRSDVDSKSSQRRRNLLDYVANNVDENYLDGGYREDDGDGSTDGDDGGFESEGLRSGRHRSIPSHSAPSSVSDSGRNAVINPHEVDSIQLSLMVAEEAERKQRARAEKELAWQKVRQLLVEEEEKATTRNDPSAESTNSSADSLLTSGDTDKERCNTVKLMDALARSSGEDFSYNRSISSDGDAAPVVDSSLAQPPAASSGETNSTTPAPEVKDQVKDLPQKLASHMDRMGNKLAQLLNRGQNSDEDMPEALKPRFKPSAPFHGKENKEAFVAGKSSVRLALLATLEQVAKTCQRTELSETSMARICSHLTAIEQIAREDMDKKSGQLKRGLRRLSNTQWAKSDQESTHHEKEFRDPAPPKAASPSEYLSIPSAPPAIIDNPQAKVSPTVFDSFKAFDAAQDLGDILAAFSNLLTDCGLNGIMVDEPWHVYCHIKAAVYSKLSFRHKQLFKLLDARLNVDVYKRRPASRKRVCIIGAGPVGLRAAVEAALLGGQVVVLEKRKNFSRENMLHLWPWVVQDLTSLGAKVLFSQFSKSNSYFHVSTRQLQVILLKVALLLGVTVFSSTEFDSVVPPGLEENGGRPFYTLTTQPQIPMMEFTAVLGASGVNDKLAEFAGIDRFVFCREEALGIVCYFPNLGTSEETKVKEFSWTTQLKHQMLDKLRDGGIDMENIMYYRGEMHYLVMTPKRQNLLDWKVVNENHASPVDLVMDTNVNQSVLQEFVKTIVDFAGIPRKTDFTRVSLFDFSPRTRADKAATILSSNGNKLYVGLVGDSLLEPLWHESVGVCRGFLSAMDGVWMVAQIGRKADEQLLADREVMYQVTQRLSGRHRDEMQKNVRKYTVDPRSRYLAHFPRVV</sequence>
<feature type="region of interest" description="Disordered" evidence="1">
    <location>
        <begin position="1"/>
        <end position="128"/>
    </location>
</feature>
<feature type="region of interest" description="Disordered" evidence="1">
    <location>
        <begin position="373"/>
        <end position="417"/>
    </location>
</feature>
<dbReference type="InterPro" id="IPR057494">
    <property type="entry name" value="Rossman_Mical"/>
</dbReference>
<feature type="domain" description="[F-actin]-monooxygenase MICAL1-3-like Rossman" evidence="2">
    <location>
        <begin position="676"/>
        <end position="779"/>
    </location>
</feature>
<protein>
    <recommendedName>
        <fullName evidence="2">[F-actin]-monooxygenase MICAL1-3-like Rossman domain-containing protein</fullName>
    </recommendedName>
</protein>
<reference evidence="4" key="1">
    <citation type="journal article" date="2006" name="Science">
        <title>Phytophthora genome sequences uncover evolutionary origins and mechanisms of pathogenesis.</title>
        <authorList>
            <person name="Tyler B.M."/>
            <person name="Tripathy S."/>
            <person name="Zhang X."/>
            <person name="Dehal P."/>
            <person name="Jiang R.H."/>
            <person name="Aerts A."/>
            <person name="Arredondo F.D."/>
            <person name="Baxter L."/>
            <person name="Bensasson D."/>
            <person name="Beynon J.L."/>
            <person name="Chapman J."/>
            <person name="Damasceno C.M."/>
            <person name="Dorrance A.E."/>
            <person name="Dou D."/>
            <person name="Dickerman A.W."/>
            <person name="Dubchak I.L."/>
            <person name="Garbelotto M."/>
            <person name="Gijzen M."/>
            <person name="Gordon S.G."/>
            <person name="Govers F."/>
            <person name="Grunwald N.J."/>
            <person name="Huang W."/>
            <person name="Ivors K.L."/>
            <person name="Jones R.W."/>
            <person name="Kamoun S."/>
            <person name="Krampis K."/>
            <person name="Lamour K.H."/>
            <person name="Lee M.K."/>
            <person name="McDonald W.H."/>
            <person name="Medina M."/>
            <person name="Meijer H.J."/>
            <person name="Nordberg E.K."/>
            <person name="Maclean D.J."/>
            <person name="Ospina-Giraldo M.D."/>
            <person name="Morris P.F."/>
            <person name="Phuntumart V."/>
            <person name="Putnam N.H."/>
            <person name="Rash S."/>
            <person name="Rose J.K."/>
            <person name="Sakihama Y."/>
            <person name="Salamov A.A."/>
            <person name="Savidor A."/>
            <person name="Scheuring C.F."/>
            <person name="Smith B.M."/>
            <person name="Sobral B.W."/>
            <person name="Terry A."/>
            <person name="Torto-Alalibo T.A."/>
            <person name="Win J."/>
            <person name="Xu Z."/>
            <person name="Zhang H."/>
            <person name="Grigoriev I.V."/>
            <person name="Rokhsar D.S."/>
            <person name="Boore J.L."/>
        </authorList>
    </citation>
    <scope>NUCLEOTIDE SEQUENCE [LARGE SCALE GENOMIC DNA]</scope>
    <source>
        <strain evidence="4">Pr102</strain>
    </source>
</reference>
<keyword evidence="4" id="KW-1185">Reference proteome</keyword>
<dbReference type="VEuPathDB" id="FungiDB:KRP23_3895"/>
<dbReference type="InParanoid" id="H3GW45"/>
<dbReference type="Proteomes" id="UP000005238">
    <property type="component" value="Unassembled WGS sequence"/>
</dbReference>
<dbReference type="SUPFAM" id="SSF51905">
    <property type="entry name" value="FAD/NAD(P)-binding domain"/>
    <property type="match status" value="1"/>
</dbReference>
<dbReference type="GeneID" id="94224609"/>
<proteinExistence type="predicted"/>
<evidence type="ECO:0000256" key="1">
    <source>
        <dbReference type="SAM" id="MobiDB-lite"/>
    </source>
</evidence>
<accession>H3GW45</accession>
<dbReference type="VEuPathDB" id="FungiDB:KRP22_2864"/>
<dbReference type="AlphaFoldDB" id="H3GW45"/>
<dbReference type="Gene3D" id="3.50.50.60">
    <property type="entry name" value="FAD/NAD(P)-binding domain"/>
    <property type="match status" value="1"/>
</dbReference>
<dbReference type="HOGENOM" id="CLU_000329_2_0_1"/>
<dbReference type="SUPFAM" id="SSF51735">
    <property type="entry name" value="NAD(P)-binding Rossmann-fold domains"/>
    <property type="match status" value="1"/>
</dbReference>
<feature type="region of interest" description="Disordered" evidence="1">
    <location>
        <begin position="173"/>
        <end position="203"/>
    </location>
</feature>
<dbReference type="Pfam" id="PF25413">
    <property type="entry name" value="Rossman_Mical"/>
    <property type="match status" value="1"/>
</dbReference>
<evidence type="ECO:0000313" key="4">
    <source>
        <dbReference type="Proteomes" id="UP000005238"/>
    </source>
</evidence>